<dbReference type="Gene3D" id="3.10.10.10">
    <property type="entry name" value="HIV Type 1 Reverse Transcriptase, subunit A, domain 1"/>
    <property type="match status" value="1"/>
</dbReference>
<dbReference type="SUPFAM" id="SSF56672">
    <property type="entry name" value="DNA/RNA polymerases"/>
    <property type="match status" value="1"/>
</dbReference>
<evidence type="ECO:0000259" key="1">
    <source>
        <dbReference type="Pfam" id="PF00078"/>
    </source>
</evidence>
<name>A0ABM1LI36_PRUMU</name>
<sequence length="150" mass="16972">MDGDVFDEIESMVQMEEPKEIEVIREILKVEMAQPQIVVPNLEKKMSEKKKTGAIRICVDFRNLNLATPKDEYPMPMVDLVVDGAAKHEILSLMDGHSGYNQIFIAEEDIHKTAFRCPGSVGNFAYVVMQFGLKNARATYQRAMNAIFTT</sequence>
<dbReference type="InterPro" id="IPR043502">
    <property type="entry name" value="DNA/RNA_pol_sf"/>
</dbReference>
<dbReference type="InterPro" id="IPR053134">
    <property type="entry name" value="RNA-dir_DNA_polymerase"/>
</dbReference>
<dbReference type="GO" id="GO:0003964">
    <property type="term" value="F:RNA-directed DNA polymerase activity"/>
    <property type="evidence" value="ECO:0007669"/>
    <property type="project" value="UniProtKB-KW"/>
</dbReference>
<evidence type="ECO:0000313" key="2">
    <source>
        <dbReference type="Proteomes" id="UP000694861"/>
    </source>
</evidence>
<accession>A0ABM1LI36</accession>
<gene>
    <name evidence="3" type="primary">LOC107880301</name>
</gene>
<dbReference type="InterPro" id="IPR043128">
    <property type="entry name" value="Rev_trsase/Diguanyl_cyclase"/>
</dbReference>
<dbReference type="PANTHER" id="PTHR24559:SF444">
    <property type="entry name" value="REVERSE TRANSCRIPTASE DOMAIN-CONTAINING PROTEIN"/>
    <property type="match status" value="1"/>
</dbReference>
<dbReference type="GeneID" id="107880301"/>
<proteinExistence type="predicted"/>
<keyword evidence="3" id="KW-0695">RNA-directed DNA polymerase</keyword>
<reference evidence="3" key="2">
    <citation type="submission" date="2025-08" db="UniProtKB">
        <authorList>
            <consortium name="RefSeq"/>
        </authorList>
    </citation>
    <scope>IDENTIFICATION</scope>
</reference>
<keyword evidence="2" id="KW-1185">Reference proteome</keyword>
<evidence type="ECO:0000313" key="3">
    <source>
        <dbReference type="RefSeq" id="XP_016647063.1"/>
    </source>
</evidence>
<dbReference type="PANTHER" id="PTHR24559">
    <property type="entry name" value="TRANSPOSON TY3-I GAG-POL POLYPROTEIN"/>
    <property type="match status" value="1"/>
</dbReference>
<dbReference type="Gene3D" id="3.30.70.270">
    <property type="match status" value="1"/>
</dbReference>
<dbReference type="Proteomes" id="UP000694861">
    <property type="component" value="Linkage group LG2"/>
</dbReference>
<dbReference type="CDD" id="cd01647">
    <property type="entry name" value="RT_LTR"/>
    <property type="match status" value="1"/>
</dbReference>
<feature type="domain" description="Reverse transcriptase" evidence="1">
    <location>
        <begin position="49"/>
        <end position="148"/>
    </location>
</feature>
<protein>
    <submittedName>
        <fullName evidence="3">RNA-directed DNA polymerase homolog</fullName>
    </submittedName>
</protein>
<dbReference type="RefSeq" id="XP_016647063.1">
    <property type="nucleotide sequence ID" value="XM_016791577.1"/>
</dbReference>
<dbReference type="InterPro" id="IPR000477">
    <property type="entry name" value="RT_dom"/>
</dbReference>
<keyword evidence="3" id="KW-0808">Transferase</keyword>
<dbReference type="Pfam" id="PF00078">
    <property type="entry name" value="RVT_1"/>
    <property type="match status" value="1"/>
</dbReference>
<organism evidence="2 3">
    <name type="scientific">Prunus mume</name>
    <name type="common">Japanese apricot</name>
    <name type="synonym">Armeniaca mume</name>
    <dbReference type="NCBI Taxonomy" id="102107"/>
    <lineage>
        <taxon>Eukaryota</taxon>
        <taxon>Viridiplantae</taxon>
        <taxon>Streptophyta</taxon>
        <taxon>Embryophyta</taxon>
        <taxon>Tracheophyta</taxon>
        <taxon>Spermatophyta</taxon>
        <taxon>Magnoliopsida</taxon>
        <taxon>eudicotyledons</taxon>
        <taxon>Gunneridae</taxon>
        <taxon>Pentapetalae</taxon>
        <taxon>rosids</taxon>
        <taxon>fabids</taxon>
        <taxon>Rosales</taxon>
        <taxon>Rosaceae</taxon>
        <taxon>Amygdaloideae</taxon>
        <taxon>Amygdaleae</taxon>
        <taxon>Prunus</taxon>
    </lineage>
</organism>
<keyword evidence="3" id="KW-0548">Nucleotidyltransferase</keyword>
<reference evidence="2" key="1">
    <citation type="journal article" date="2012" name="Nat. Commun.">
        <title>The genome of Prunus mume.</title>
        <authorList>
            <person name="Zhang Q."/>
            <person name="Chen W."/>
            <person name="Sun L."/>
            <person name="Zhao F."/>
            <person name="Huang B."/>
            <person name="Yang W."/>
            <person name="Tao Y."/>
            <person name="Wang J."/>
            <person name="Yuan Z."/>
            <person name="Fan G."/>
            <person name="Xing Z."/>
            <person name="Han C."/>
            <person name="Pan H."/>
            <person name="Zhong X."/>
            <person name="Shi W."/>
            <person name="Liang X."/>
            <person name="Du D."/>
            <person name="Sun F."/>
            <person name="Xu Z."/>
            <person name="Hao R."/>
            <person name="Lv T."/>
            <person name="Lv Y."/>
            <person name="Zheng Z."/>
            <person name="Sun M."/>
            <person name="Luo L."/>
            <person name="Cai M."/>
            <person name="Gao Y."/>
            <person name="Wang J."/>
            <person name="Yin Y."/>
            <person name="Xu X."/>
            <person name="Cheng T."/>
            <person name="Wang J."/>
        </authorList>
    </citation>
    <scope>NUCLEOTIDE SEQUENCE [LARGE SCALE GENOMIC DNA]</scope>
</reference>